<organism evidence="2 3">
    <name type="scientific">Dactylosporangium vinaceum</name>
    <dbReference type="NCBI Taxonomy" id="53362"/>
    <lineage>
        <taxon>Bacteria</taxon>
        <taxon>Bacillati</taxon>
        <taxon>Actinomycetota</taxon>
        <taxon>Actinomycetes</taxon>
        <taxon>Micromonosporales</taxon>
        <taxon>Micromonosporaceae</taxon>
        <taxon>Dactylosporangium</taxon>
    </lineage>
</organism>
<feature type="transmembrane region" description="Helical" evidence="1">
    <location>
        <begin position="12"/>
        <end position="29"/>
    </location>
</feature>
<dbReference type="EMBL" id="JBHMCA010000017">
    <property type="protein sequence ID" value="MFB9442664.1"/>
    <property type="molecule type" value="Genomic_DNA"/>
</dbReference>
<name>A0ABV5M1E4_9ACTN</name>
<dbReference type="RefSeq" id="WP_223103403.1">
    <property type="nucleotide sequence ID" value="NZ_CP061913.1"/>
</dbReference>
<feature type="transmembrane region" description="Helical" evidence="1">
    <location>
        <begin position="286"/>
        <end position="312"/>
    </location>
</feature>
<reference evidence="2 3" key="1">
    <citation type="submission" date="2024-09" db="EMBL/GenBank/DDBJ databases">
        <authorList>
            <person name="Sun Q."/>
            <person name="Mori K."/>
        </authorList>
    </citation>
    <scope>NUCLEOTIDE SEQUENCE [LARGE SCALE GENOMIC DNA]</scope>
    <source>
        <strain evidence="2 3">JCM 3307</strain>
    </source>
</reference>
<feature type="transmembrane region" description="Helical" evidence="1">
    <location>
        <begin position="71"/>
        <end position="91"/>
    </location>
</feature>
<protein>
    <recommendedName>
        <fullName evidence="4">Transporter</fullName>
    </recommendedName>
</protein>
<feature type="transmembrane region" description="Helical" evidence="1">
    <location>
        <begin position="119"/>
        <end position="139"/>
    </location>
</feature>
<evidence type="ECO:0000256" key="1">
    <source>
        <dbReference type="SAM" id="Phobius"/>
    </source>
</evidence>
<feature type="transmembrane region" description="Helical" evidence="1">
    <location>
        <begin position="159"/>
        <end position="181"/>
    </location>
</feature>
<keyword evidence="3" id="KW-1185">Reference proteome</keyword>
<sequence length="316" mass="34776">MTRLSLRLARPNLLASAVLLVAVALYALLTRRAMAGYMDASGLSACLASGADCQALARDFTANFSVVIASYRWITLVPLLTGMFWGGPLIAREIEQGTHRLVWTQSVGRLRWLATKLGLFLLGATTVAAALTWLMTWWFAPMEQIQDDFGRLNPEVFDVRGIVPIGYTLFAFTLGAAAGAIFRRTVPAMVLTLVAYLPIKLGIQALRSHYRPPLDVTYAFGTTSPRRNSGDWILGSEVVDRDGHILGTVGVLDPCSAMPARAEAQTCAVEHGYRFVDTYQPLTRFWTFQCIEFGIFAVLSAVVLTVAVWWILRRAA</sequence>
<comment type="caution">
    <text evidence="2">The sequence shown here is derived from an EMBL/GenBank/DDBJ whole genome shotgun (WGS) entry which is preliminary data.</text>
</comment>
<dbReference type="Proteomes" id="UP001589608">
    <property type="component" value="Unassembled WGS sequence"/>
</dbReference>
<keyword evidence="1" id="KW-1133">Transmembrane helix</keyword>
<evidence type="ECO:0000313" key="2">
    <source>
        <dbReference type="EMBL" id="MFB9442664.1"/>
    </source>
</evidence>
<proteinExistence type="predicted"/>
<gene>
    <name evidence="2" type="ORF">ACFFTR_06150</name>
</gene>
<keyword evidence="1" id="KW-0812">Transmembrane</keyword>
<evidence type="ECO:0000313" key="3">
    <source>
        <dbReference type="Proteomes" id="UP001589608"/>
    </source>
</evidence>
<accession>A0ABV5M1E4</accession>
<evidence type="ECO:0008006" key="4">
    <source>
        <dbReference type="Google" id="ProtNLM"/>
    </source>
</evidence>
<keyword evidence="1" id="KW-0472">Membrane</keyword>